<protein>
    <submittedName>
        <fullName evidence="1">Gp520</fullName>
    </submittedName>
</protein>
<dbReference type="EMBL" id="JN638751">
    <property type="protein sequence ID" value="AEO93778.1"/>
    <property type="molecule type" value="Genomic_DNA"/>
</dbReference>
<dbReference type="Proteomes" id="UP000009273">
    <property type="component" value="Segment"/>
</dbReference>
<keyword evidence="2" id="KW-1185">Reference proteome</keyword>
<dbReference type="GeneID" id="18563734"/>
<gene>
    <name evidence="1" type="primary">520</name>
    <name evidence="1" type="ORF">G_520</name>
</gene>
<evidence type="ECO:0000313" key="2">
    <source>
        <dbReference type="Proteomes" id="UP000009273"/>
    </source>
</evidence>
<dbReference type="RefSeq" id="YP_009015823.1">
    <property type="nucleotide sequence ID" value="NC_023719.1"/>
</dbReference>
<evidence type="ECO:0000313" key="1">
    <source>
        <dbReference type="EMBL" id="AEO93778.1"/>
    </source>
</evidence>
<dbReference type="SMR" id="G3MAR1"/>
<organism evidence="1 2">
    <name type="scientific">Bacillus phage G</name>
    <dbReference type="NCBI Taxonomy" id="2884420"/>
    <lineage>
        <taxon>Viruses</taxon>
        <taxon>Duplodnaviria</taxon>
        <taxon>Heunggongvirae</taxon>
        <taxon>Uroviricota</taxon>
        <taxon>Caudoviricetes</taxon>
        <taxon>Donellivirus</taxon>
        <taxon>Donellivirus gee</taxon>
    </lineage>
</organism>
<reference evidence="1 2" key="1">
    <citation type="submission" date="2011-09" db="EMBL/GenBank/DDBJ databases">
        <authorList>
            <person name="Pope W.H."/>
            <person name="Pedulla M.L."/>
            <person name="Ford M.E."/>
            <person name="Peebles C.L."/>
            <person name="Hatfull G.H."/>
            <person name="Hendrix R.W."/>
        </authorList>
    </citation>
    <scope>NUCLEOTIDE SEQUENCE [LARGE SCALE GENOMIC DNA]</scope>
    <source>
        <strain evidence="1">G</strain>
    </source>
</reference>
<sequence>MDTNSFLHGSMILKESLNKKLVEFADIIEGYSVIKLLTGEISEDVNVKFAEQKLLGKKKVQTILGNNYRINLNQSDDTLAFVIKKDMIECSDIQSYKNTLNELGYKHSIEQHARRTGRSMVAVVEIDKLEEDSITQVFDLFQIK</sequence>
<proteinExistence type="predicted"/>
<name>G3MAR1_9CAUD</name>
<dbReference type="KEGG" id="vg:18563734"/>
<accession>G3MAR1</accession>